<keyword evidence="2" id="KW-1185">Reference proteome</keyword>
<gene>
    <name evidence="1" type="ORF">AArcSt2_11635</name>
</gene>
<dbReference type="InterPro" id="IPR055965">
    <property type="entry name" value="DUF7543"/>
</dbReference>
<sequence length="75" mass="8814">MSWDHTMATETIDEWARSDGYVTIRKRKRTDGKFVLRLDKLEQAPGGRSYEQTIASDEEAADRICQSWQTKYKQE</sequence>
<comment type="caution">
    <text evidence="1">The sequence shown here is derived from an EMBL/GenBank/DDBJ whole genome shotgun (WGS) entry which is preliminary data.</text>
</comment>
<protein>
    <submittedName>
        <fullName evidence="1">Uncharacterized protein</fullName>
    </submittedName>
</protein>
<evidence type="ECO:0000313" key="1">
    <source>
        <dbReference type="EMBL" id="MCL9817597.1"/>
    </source>
</evidence>
<name>A0AAE3FYA2_9EURY</name>
<proteinExistence type="predicted"/>
<dbReference type="RefSeq" id="WP_250584810.1">
    <property type="nucleotide sequence ID" value="NZ_JAKRVX010000004.1"/>
</dbReference>
<reference evidence="1" key="1">
    <citation type="journal article" date="2022" name="Syst. Appl. Microbiol.">
        <title>Natronocalculus amylovorans gen. nov., sp. nov., and Natranaeroarchaeum aerophilus sp. nov., dominant culturable amylolytic natronoarchaea from hypersaline soda lakes in southwestern Siberia.</title>
        <authorList>
            <person name="Sorokin D.Y."/>
            <person name="Elcheninov A.G."/>
            <person name="Khizhniak T.V."/>
            <person name="Koenen M."/>
            <person name="Bale N.J."/>
            <person name="Damste J.S.S."/>
            <person name="Kublanov I.V."/>
        </authorList>
    </citation>
    <scope>NUCLEOTIDE SEQUENCE</scope>
    <source>
        <strain evidence="1">AArc-St2</strain>
    </source>
</reference>
<dbReference type="AlphaFoldDB" id="A0AAE3FYA2"/>
<dbReference type="Proteomes" id="UP001203207">
    <property type="component" value="Unassembled WGS sequence"/>
</dbReference>
<dbReference type="EMBL" id="JAKRVX010000004">
    <property type="protein sequence ID" value="MCL9817597.1"/>
    <property type="molecule type" value="Genomic_DNA"/>
</dbReference>
<dbReference type="Pfam" id="PF24399">
    <property type="entry name" value="DUF7543"/>
    <property type="match status" value="1"/>
</dbReference>
<reference evidence="1" key="2">
    <citation type="submission" date="2022-02" db="EMBL/GenBank/DDBJ databases">
        <authorList>
            <person name="Elcheninov A.G."/>
            <person name="Sorokin D.Y."/>
            <person name="Kublanov I.V."/>
        </authorList>
    </citation>
    <scope>NUCLEOTIDE SEQUENCE</scope>
    <source>
        <strain evidence="1">AArc-St2</strain>
    </source>
</reference>
<organism evidence="1 2">
    <name type="scientific">Natronocalculus amylovorans</name>
    <dbReference type="NCBI Taxonomy" id="2917812"/>
    <lineage>
        <taxon>Archaea</taxon>
        <taxon>Methanobacteriati</taxon>
        <taxon>Methanobacteriota</taxon>
        <taxon>Stenosarchaea group</taxon>
        <taxon>Halobacteria</taxon>
        <taxon>Halobacteriales</taxon>
        <taxon>Haloferacaceae</taxon>
        <taxon>Natronocalculus</taxon>
    </lineage>
</organism>
<evidence type="ECO:0000313" key="2">
    <source>
        <dbReference type="Proteomes" id="UP001203207"/>
    </source>
</evidence>
<accession>A0AAE3FYA2</accession>